<comment type="caution">
    <text evidence="1">The sequence shown here is derived from an EMBL/GenBank/DDBJ whole genome shotgun (WGS) entry which is preliminary data.</text>
</comment>
<evidence type="ECO:0000313" key="2">
    <source>
        <dbReference type="Proteomes" id="UP001597461"/>
    </source>
</evidence>
<protein>
    <submittedName>
        <fullName evidence="1">DUF5763 domain-containing protein</fullName>
    </submittedName>
</protein>
<gene>
    <name evidence="1" type="ORF">ACFSR6_04265</name>
</gene>
<evidence type="ECO:0000313" key="1">
    <source>
        <dbReference type="EMBL" id="MFD2581693.1"/>
    </source>
</evidence>
<dbReference type="Proteomes" id="UP001597461">
    <property type="component" value="Unassembled WGS sequence"/>
</dbReference>
<dbReference type="RefSeq" id="WP_379076145.1">
    <property type="nucleotide sequence ID" value="NZ_JBHULL010000005.1"/>
</dbReference>
<name>A0ABW5MHK2_9SPHI</name>
<sequence>MLFDSFSPKTNTLKEPVATCYGLNPCGACSNCSACKYCNNGGSCGICSSKSSGFKSQYRRPNKTGNSASVYVGQCRALTKKGTRCKRSSDGSGYCWQHNK</sequence>
<dbReference type="EMBL" id="JBHULL010000005">
    <property type="protein sequence ID" value="MFD2581693.1"/>
    <property type="molecule type" value="Genomic_DNA"/>
</dbReference>
<organism evidence="1 2">
    <name type="scientific">Pedobacter vanadiisoli</name>
    <dbReference type="NCBI Taxonomy" id="1761975"/>
    <lineage>
        <taxon>Bacteria</taxon>
        <taxon>Pseudomonadati</taxon>
        <taxon>Bacteroidota</taxon>
        <taxon>Sphingobacteriia</taxon>
        <taxon>Sphingobacteriales</taxon>
        <taxon>Sphingobacteriaceae</taxon>
        <taxon>Pedobacter</taxon>
    </lineage>
</organism>
<proteinExistence type="predicted"/>
<reference evidence="2" key="1">
    <citation type="journal article" date="2019" name="Int. J. Syst. Evol. Microbiol.">
        <title>The Global Catalogue of Microorganisms (GCM) 10K type strain sequencing project: providing services to taxonomists for standard genome sequencing and annotation.</title>
        <authorList>
            <consortium name="The Broad Institute Genomics Platform"/>
            <consortium name="The Broad Institute Genome Sequencing Center for Infectious Disease"/>
            <person name="Wu L."/>
            <person name="Ma J."/>
        </authorList>
    </citation>
    <scope>NUCLEOTIDE SEQUENCE [LARGE SCALE GENOMIC DNA]</scope>
    <source>
        <strain evidence="2">KCTC 42866</strain>
    </source>
</reference>
<accession>A0ABW5MHK2</accession>
<keyword evidence="2" id="KW-1185">Reference proteome</keyword>
<dbReference type="InterPro" id="IPR043914">
    <property type="entry name" value="DUF5763"/>
</dbReference>
<dbReference type="Pfam" id="PF19067">
    <property type="entry name" value="DUF5763"/>
    <property type="match status" value="1"/>
</dbReference>